<comment type="catalytic activity">
    <reaction evidence="10 11">
        <text>DNA(n) + a 2'-deoxyribonucleoside 5'-triphosphate = DNA(n+1) + diphosphate</text>
        <dbReference type="Rhea" id="RHEA:22508"/>
        <dbReference type="Rhea" id="RHEA-COMP:17339"/>
        <dbReference type="Rhea" id="RHEA-COMP:17340"/>
        <dbReference type="ChEBI" id="CHEBI:33019"/>
        <dbReference type="ChEBI" id="CHEBI:61560"/>
        <dbReference type="ChEBI" id="CHEBI:173112"/>
        <dbReference type="EC" id="2.7.7.7"/>
    </reaction>
</comment>
<dbReference type="GO" id="GO:0005524">
    <property type="term" value="F:ATP binding"/>
    <property type="evidence" value="ECO:0007669"/>
    <property type="project" value="UniProtKB-KW"/>
</dbReference>
<dbReference type="PANTHER" id="PTHR11669:SF0">
    <property type="entry name" value="PROTEIN STICHEL-LIKE 2"/>
    <property type="match status" value="1"/>
</dbReference>
<evidence type="ECO:0000256" key="4">
    <source>
        <dbReference type="ARBA" id="ARBA00022705"/>
    </source>
</evidence>
<evidence type="ECO:0000256" key="5">
    <source>
        <dbReference type="ARBA" id="ARBA00022723"/>
    </source>
</evidence>
<dbReference type="EC" id="2.7.7.7" evidence="11"/>
<comment type="subunit">
    <text evidence="11">DNA polymerase III contains a core (composed of alpha, epsilon and theta chains) that associates with a tau subunit. This core dimerizes to form the POLIII' complex. PolIII' associates with the gamma complex (composed of gamma, delta, delta', psi and chi chains) and with the beta chain to form the complete DNA polymerase III complex.</text>
</comment>
<evidence type="ECO:0000256" key="10">
    <source>
        <dbReference type="ARBA" id="ARBA00049244"/>
    </source>
</evidence>
<dbReference type="InterPro" id="IPR008921">
    <property type="entry name" value="DNA_pol3_clamp-load_cplx_C"/>
</dbReference>
<dbReference type="GO" id="GO:0003677">
    <property type="term" value="F:DNA binding"/>
    <property type="evidence" value="ECO:0007669"/>
    <property type="project" value="InterPro"/>
</dbReference>
<evidence type="ECO:0000256" key="3">
    <source>
        <dbReference type="ARBA" id="ARBA00022695"/>
    </source>
</evidence>
<dbReference type="RefSeq" id="WP_088154196.1">
    <property type="nucleotide sequence ID" value="NZ_NHON01000062.1"/>
</dbReference>
<dbReference type="InterPro" id="IPR022107">
    <property type="entry name" value="DNA_pol_III_gamma/tau_C"/>
</dbReference>
<evidence type="ECO:0000256" key="7">
    <source>
        <dbReference type="ARBA" id="ARBA00022833"/>
    </source>
</evidence>
<dbReference type="InterPro" id="IPR050238">
    <property type="entry name" value="DNA_Rep/Repair_Clamp_Loader"/>
</dbReference>
<dbReference type="SUPFAM" id="SSF52540">
    <property type="entry name" value="P-loop containing nucleoside triphosphate hydrolases"/>
    <property type="match status" value="1"/>
</dbReference>
<keyword evidence="9 11" id="KW-0239">DNA-directed DNA polymerase</keyword>
<dbReference type="NCBIfam" id="TIGR02397">
    <property type="entry name" value="dnaX_nterm"/>
    <property type="match status" value="1"/>
</dbReference>
<evidence type="ECO:0000256" key="8">
    <source>
        <dbReference type="ARBA" id="ARBA00022840"/>
    </source>
</evidence>
<dbReference type="InterPro" id="IPR022754">
    <property type="entry name" value="DNA_pol_III_gamma-3"/>
</dbReference>
<dbReference type="CDD" id="cd18137">
    <property type="entry name" value="HLD_clamp_pol_III_gamma_tau"/>
    <property type="match status" value="1"/>
</dbReference>
<dbReference type="FunFam" id="3.40.50.300:FF:000014">
    <property type="entry name" value="DNA polymerase III subunit gamma/tau"/>
    <property type="match status" value="1"/>
</dbReference>
<dbReference type="Pfam" id="PF12169">
    <property type="entry name" value="DNA_pol3_gamma3"/>
    <property type="match status" value="1"/>
</dbReference>
<evidence type="ECO:0000313" key="15">
    <source>
        <dbReference type="Proteomes" id="UP000196655"/>
    </source>
</evidence>
<evidence type="ECO:0000256" key="11">
    <source>
        <dbReference type="RuleBase" id="RU364063"/>
    </source>
</evidence>
<dbReference type="InterPro" id="IPR012763">
    <property type="entry name" value="DNA_pol_III_sug/sutau_N"/>
</dbReference>
<dbReference type="InterPro" id="IPR027417">
    <property type="entry name" value="P-loop_NTPase"/>
</dbReference>
<evidence type="ECO:0000256" key="2">
    <source>
        <dbReference type="ARBA" id="ARBA00022679"/>
    </source>
</evidence>
<dbReference type="InterPro" id="IPR045085">
    <property type="entry name" value="HLD_clamp_pol_III_gamma_tau"/>
</dbReference>
<dbReference type="SMART" id="SM00382">
    <property type="entry name" value="AAA"/>
    <property type="match status" value="1"/>
</dbReference>
<comment type="caution">
    <text evidence="14">The sequence shown here is derived from an EMBL/GenBank/DDBJ whole genome shotgun (WGS) entry which is preliminary data.</text>
</comment>
<keyword evidence="5" id="KW-0479">Metal-binding</keyword>
<dbReference type="CDD" id="cd00009">
    <property type="entry name" value="AAA"/>
    <property type="match status" value="1"/>
</dbReference>
<organism evidence="14 15">
    <name type="scientific">Inquilinus limosus</name>
    <dbReference type="NCBI Taxonomy" id="171674"/>
    <lineage>
        <taxon>Bacteria</taxon>
        <taxon>Pseudomonadati</taxon>
        <taxon>Pseudomonadota</taxon>
        <taxon>Alphaproteobacteria</taxon>
        <taxon>Rhodospirillales</taxon>
        <taxon>Rhodospirillaceae</taxon>
        <taxon>Inquilinus</taxon>
    </lineage>
</organism>
<keyword evidence="8 11" id="KW-0067">ATP-binding</keyword>
<dbReference type="GO" id="GO:0003887">
    <property type="term" value="F:DNA-directed DNA polymerase activity"/>
    <property type="evidence" value="ECO:0007669"/>
    <property type="project" value="UniProtKB-KW"/>
</dbReference>
<dbReference type="GO" id="GO:0046872">
    <property type="term" value="F:metal ion binding"/>
    <property type="evidence" value="ECO:0007669"/>
    <property type="project" value="UniProtKB-KW"/>
</dbReference>
<proteinExistence type="inferred from homology"/>
<dbReference type="FunFam" id="1.20.272.10:FF:000003">
    <property type="entry name" value="DNA polymerase III subunit gamma/tau"/>
    <property type="match status" value="1"/>
</dbReference>
<keyword evidence="2 11" id="KW-0808">Transferase</keyword>
<name>A0A211ZGB2_9PROT</name>
<evidence type="ECO:0000259" key="13">
    <source>
        <dbReference type="SMART" id="SM00382"/>
    </source>
</evidence>
<evidence type="ECO:0000313" key="14">
    <source>
        <dbReference type="EMBL" id="OWJ64295.1"/>
    </source>
</evidence>
<dbReference type="Gene3D" id="1.10.8.60">
    <property type="match status" value="1"/>
</dbReference>
<keyword evidence="4 11" id="KW-0235">DNA replication</keyword>
<keyword evidence="3 11" id="KW-0548">Nucleotidyltransferase</keyword>
<dbReference type="Pfam" id="PF12362">
    <property type="entry name" value="DUF3646"/>
    <property type="match status" value="1"/>
</dbReference>
<dbReference type="InterPro" id="IPR003593">
    <property type="entry name" value="AAA+_ATPase"/>
</dbReference>
<dbReference type="GO" id="GO:0006261">
    <property type="term" value="P:DNA-templated DNA replication"/>
    <property type="evidence" value="ECO:0007669"/>
    <property type="project" value="TreeGrafter"/>
</dbReference>
<dbReference type="PANTHER" id="PTHR11669">
    <property type="entry name" value="REPLICATION FACTOR C / DNA POLYMERASE III GAMMA-TAU SUBUNIT"/>
    <property type="match status" value="1"/>
</dbReference>
<feature type="compositionally biased region" description="Acidic residues" evidence="12">
    <location>
        <begin position="618"/>
        <end position="627"/>
    </location>
</feature>
<keyword evidence="6 11" id="KW-0547">Nucleotide-binding</keyword>
<protein>
    <recommendedName>
        <fullName evidence="11">DNA polymerase III subunit gamma/tau</fullName>
        <ecNumber evidence="11">2.7.7.7</ecNumber>
    </recommendedName>
</protein>
<feature type="region of interest" description="Disordered" evidence="12">
    <location>
        <begin position="412"/>
        <end position="431"/>
    </location>
</feature>
<feature type="domain" description="AAA+ ATPase" evidence="13">
    <location>
        <begin position="57"/>
        <end position="204"/>
    </location>
</feature>
<evidence type="ECO:0000256" key="9">
    <source>
        <dbReference type="ARBA" id="ARBA00022932"/>
    </source>
</evidence>
<evidence type="ECO:0000256" key="6">
    <source>
        <dbReference type="ARBA" id="ARBA00022741"/>
    </source>
</evidence>
<dbReference type="Pfam" id="PF13177">
    <property type="entry name" value="DNA_pol3_delta2"/>
    <property type="match status" value="1"/>
</dbReference>
<dbReference type="Gene3D" id="3.40.50.300">
    <property type="entry name" value="P-loop containing nucleotide triphosphate hydrolases"/>
    <property type="match status" value="1"/>
</dbReference>
<dbReference type="Gene3D" id="1.20.272.10">
    <property type="match status" value="1"/>
</dbReference>
<feature type="region of interest" description="Disordered" evidence="12">
    <location>
        <begin position="595"/>
        <end position="627"/>
    </location>
</feature>
<accession>A0A211ZGB2</accession>
<dbReference type="OrthoDB" id="9810148at2"/>
<dbReference type="GO" id="GO:0009360">
    <property type="term" value="C:DNA polymerase III complex"/>
    <property type="evidence" value="ECO:0007669"/>
    <property type="project" value="InterPro"/>
</dbReference>
<dbReference type="NCBIfam" id="NF006585">
    <property type="entry name" value="PRK09111.1"/>
    <property type="match status" value="1"/>
</dbReference>
<gene>
    <name evidence="11" type="primary">dnaX</name>
    <name evidence="14" type="ORF">BWR60_25340</name>
</gene>
<dbReference type="EMBL" id="NHON01000062">
    <property type="protein sequence ID" value="OWJ64295.1"/>
    <property type="molecule type" value="Genomic_DNA"/>
</dbReference>
<comment type="function">
    <text evidence="11">DNA polymerase III is a complex, multichain enzyme responsible for most of the replicative synthesis in bacteria. This DNA polymerase also exhibits 3' to 5' exonuclease activity.</text>
</comment>
<comment type="similarity">
    <text evidence="1 11">Belongs to the DnaX/STICHEL family.</text>
</comment>
<evidence type="ECO:0000256" key="1">
    <source>
        <dbReference type="ARBA" id="ARBA00006360"/>
    </source>
</evidence>
<keyword evidence="15" id="KW-1185">Reference proteome</keyword>
<dbReference type="SUPFAM" id="SSF48019">
    <property type="entry name" value="post-AAA+ oligomerization domain-like"/>
    <property type="match status" value="1"/>
</dbReference>
<dbReference type="Pfam" id="PF22608">
    <property type="entry name" value="DNAX_ATPase_lid"/>
    <property type="match status" value="1"/>
</dbReference>
<reference evidence="15" key="1">
    <citation type="submission" date="2017-05" db="EMBL/GenBank/DDBJ databases">
        <authorList>
            <person name="Macchi M."/>
            <person name="Festa S."/>
            <person name="Coppotelli B.M."/>
            <person name="Morelli I.S."/>
        </authorList>
    </citation>
    <scope>NUCLEOTIDE SEQUENCE [LARGE SCALE GENOMIC DNA]</scope>
    <source>
        <strain evidence="15">I</strain>
    </source>
</reference>
<sequence>MSDDAALPLIGLDTPQPEKAAAYRVLARKYRPTTFAEMIGQDALVRTLTNAIASGRLAHAFVLTGVRGVGKTTTARILARALNCVGPDGKGGPTADPCGVCEPCRTILQDRNVDVMEMDAASRTGVDDIREIIDGVRYGPVASRYKVYIIDEVHMLSKNAFNALLKTLEEPPPHVKFVFATTEIRKVPVTVLSRCQRFDLRRIGADQLQDYFTGILDKEGVAAEAEAVGMIARAADGSARDGLSLLDQAIAQGAPVGDKPFIAAASVREMLGLADRSSVIDILEAAFAGEGPRMLEGLEAARRAGADPQSVLGDLLDFIHFVTRARMVPPVLEDPAVPEVERKRGGALAEKVSLPGLTRAWQTLLKGAGEVQAAPNPQAALEMVLIRLLYMSDLPSPGDLIRKFGDLQSQGAVTAGPAPGPGPGGGARMAAGGGGGLSLVPAEPAPVALAPAPVSTQAVVPAPMVAAAAPALKPVLRADPKSFDELVQIAFARDVVLHGQLMSAVHLVHFEPGRLEFRPHVEAPPDLANRLGTALRDWTGERWVVSVSGAEGAPTLTQQARTDRENALAQAAEHPMVKAVMSAFPGAVIRDLRNPLEQDEVVGPDGEPAPGADPATDAIDEEEPREA</sequence>
<dbReference type="STRING" id="1122125.GCA_000423185_04033"/>
<evidence type="ECO:0000256" key="12">
    <source>
        <dbReference type="SAM" id="MobiDB-lite"/>
    </source>
</evidence>
<dbReference type="AlphaFoldDB" id="A0A211ZGB2"/>
<keyword evidence="7" id="KW-0862">Zinc</keyword>
<dbReference type="Proteomes" id="UP000196655">
    <property type="component" value="Unassembled WGS sequence"/>
</dbReference>
<feature type="compositionally biased region" description="Low complexity" evidence="12">
    <location>
        <begin position="603"/>
        <end position="617"/>
    </location>
</feature>